<feature type="compositionally biased region" description="Polar residues" evidence="5">
    <location>
        <begin position="11"/>
        <end position="21"/>
    </location>
</feature>
<evidence type="ECO:0000256" key="2">
    <source>
        <dbReference type="ARBA" id="ARBA00023125"/>
    </source>
</evidence>
<gene>
    <name evidence="7" type="ORF">SAMN05421810_101734</name>
</gene>
<keyword evidence="2 4" id="KW-0238">DNA-binding</keyword>
<accession>A0A1I5LZN6</accession>
<feature type="DNA-binding region" description="H-T-H motif" evidence="4">
    <location>
        <begin position="52"/>
        <end position="71"/>
    </location>
</feature>
<dbReference type="RefSeq" id="WP_092527786.1">
    <property type="nucleotide sequence ID" value="NZ_FOWW01000001.1"/>
</dbReference>
<dbReference type="Pfam" id="PF00440">
    <property type="entry name" value="TetR_N"/>
    <property type="match status" value="1"/>
</dbReference>
<evidence type="ECO:0000256" key="5">
    <source>
        <dbReference type="SAM" id="MobiDB-lite"/>
    </source>
</evidence>
<protein>
    <submittedName>
        <fullName evidence="7">DNA-binding transcriptional regulator, AcrR family</fullName>
    </submittedName>
</protein>
<dbReference type="Proteomes" id="UP000198727">
    <property type="component" value="Unassembled WGS sequence"/>
</dbReference>
<dbReference type="InterPro" id="IPR009057">
    <property type="entry name" value="Homeodomain-like_sf"/>
</dbReference>
<keyword evidence="8" id="KW-1185">Reference proteome</keyword>
<sequence length="206" mass="22577">MGVVNRERPTSTKNSTVSTEGTASTENRTRARTRRAILEAAVAVLSQNPAASLGDIAASAGVGRTTVHRYFPERAHLMAALNQYALEQIAAATERARLDDGTALEAFDRLCQEYFELGELLTLLFNDVELTASDAWDEETDADRALLRLVERGHAEGGIDPELEPAWVQQLLWCVLYGAWQHVQLNGAGKHHALGLCLRTLAKALR</sequence>
<dbReference type="OrthoDB" id="8654052at2"/>
<dbReference type="STRING" id="587909.SAMN05421810_101734"/>
<reference evidence="8" key="1">
    <citation type="submission" date="2016-10" db="EMBL/GenBank/DDBJ databases">
        <authorList>
            <person name="Varghese N."/>
            <person name="Submissions S."/>
        </authorList>
    </citation>
    <scope>NUCLEOTIDE SEQUENCE [LARGE SCALE GENOMIC DNA]</scope>
    <source>
        <strain evidence="8">CGMCC 4.5579</strain>
    </source>
</reference>
<dbReference type="PANTHER" id="PTHR30055:SF234">
    <property type="entry name" value="HTH-TYPE TRANSCRIPTIONAL REGULATOR BETI"/>
    <property type="match status" value="1"/>
</dbReference>
<feature type="region of interest" description="Disordered" evidence="5">
    <location>
        <begin position="1"/>
        <end position="31"/>
    </location>
</feature>
<dbReference type="SUPFAM" id="SSF46689">
    <property type="entry name" value="Homeodomain-like"/>
    <property type="match status" value="1"/>
</dbReference>
<feature type="compositionally biased region" description="Basic and acidic residues" evidence="5">
    <location>
        <begin position="1"/>
        <end position="10"/>
    </location>
</feature>
<dbReference type="GO" id="GO:0003700">
    <property type="term" value="F:DNA-binding transcription factor activity"/>
    <property type="evidence" value="ECO:0007669"/>
    <property type="project" value="TreeGrafter"/>
</dbReference>
<evidence type="ECO:0000256" key="1">
    <source>
        <dbReference type="ARBA" id="ARBA00023015"/>
    </source>
</evidence>
<dbReference type="AlphaFoldDB" id="A0A1I5LZN6"/>
<evidence type="ECO:0000256" key="4">
    <source>
        <dbReference type="PROSITE-ProRule" id="PRU00335"/>
    </source>
</evidence>
<feature type="domain" description="HTH tetR-type" evidence="6">
    <location>
        <begin position="31"/>
        <end position="89"/>
    </location>
</feature>
<evidence type="ECO:0000313" key="8">
    <source>
        <dbReference type="Proteomes" id="UP000198727"/>
    </source>
</evidence>
<evidence type="ECO:0000259" key="6">
    <source>
        <dbReference type="PROSITE" id="PS50977"/>
    </source>
</evidence>
<dbReference type="GO" id="GO:0000976">
    <property type="term" value="F:transcription cis-regulatory region binding"/>
    <property type="evidence" value="ECO:0007669"/>
    <property type="project" value="TreeGrafter"/>
</dbReference>
<dbReference type="Gene3D" id="1.10.357.10">
    <property type="entry name" value="Tetracycline Repressor, domain 2"/>
    <property type="match status" value="1"/>
</dbReference>
<name>A0A1I5LZN6_9PSEU</name>
<dbReference type="InterPro" id="IPR050109">
    <property type="entry name" value="HTH-type_TetR-like_transc_reg"/>
</dbReference>
<proteinExistence type="predicted"/>
<evidence type="ECO:0000313" key="7">
    <source>
        <dbReference type="EMBL" id="SFP02745.1"/>
    </source>
</evidence>
<dbReference type="EMBL" id="FOWW01000001">
    <property type="protein sequence ID" value="SFP02745.1"/>
    <property type="molecule type" value="Genomic_DNA"/>
</dbReference>
<dbReference type="PROSITE" id="PS50977">
    <property type="entry name" value="HTH_TETR_2"/>
    <property type="match status" value="1"/>
</dbReference>
<keyword evidence="1" id="KW-0805">Transcription regulation</keyword>
<evidence type="ECO:0000256" key="3">
    <source>
        <dbReference type="ARBA" id="ARBA00023163"/>
    </source>
</evidence>
<organism evidence="7 8">
    <name type="scientific">Amycolatopsis arida</name>
    <dbReference type="NCBI Taxonomy" id="587909"/>
    <lineage>
        <taxon>Bacteria</taxon>
        <taxon>Bacillati</taxon>
        <taxon>Actinomycetota</taxon>
        <taxon>Actinomycetes</taxon>
        <taxon>Pseudonocardiales</taxon>
        <taxon>Pseudonocardiaceae</taxon>
        <taxon>Amycolatopsis</taxon>
    </lineage>
</organism>
<dbReference type="InterPro" id="IPR001647">
    <property type="entry name" value="HTH_TetR"/>
</dbReference>
<keyword evidence="3" id="KW-0804">Transcription</keyword>
<dbReference type="PANTHER" id="PTHR30055">
    <property type="entry name" value="HTH-TYPE TRANSCRIPTIONAL REGULATOR RUTR"/>
    <property type="match status" value="1"/>
</dbReference>